<evidence type="ECO:0000256" key="5">
    <source>
        <dbReference type="ARBA" id="ARBA00023136"/>
    </source>
</evidence>
<name>A0A7S8FD19_9BACT</name>
<evidence type="ECO:0000256" key="1">
    <source>
        <dbReference type="ARBA" id="ARBA00022475"/>
    </source>
</evidence>
<dbReference type="AlphaFoldDB" id="A0A7S8FD19"/>
<dbReference type="GO" id="GO:0043093">
    <property type="term" value="P:FtsZ-dependent cytokinesis"/>
    <property type="evidence" value="ECO:0007669"/>
    <property type="project" value="TreeGrafter"/>
</dbReference>
<evidence type="ECO:0000256" key="2">
    <source>
        <dbReference type="ARBA" id="ARBA00022618"/>
    </source>
</evidence>
<evidence type="ECO:0000256" key="3">
    <source>
        <dbReference type="ARBA" id="ARBA00022692"/>
    </source>
</evidence>
<keyword evidence="7" id="KW-0175">Coiled coil</keyword>
<evidence type="ECO:0000256" key="6">
    <source>
        <dbReference type="ARBA" id="ARBA00023306"/>
    </source>
</evidence>
<keyword evidence="6" id="KW-0131">Cell cycle</keyword>
<feature type="transmembrane region" description="Helical" evidence="8">
    <location>
        <begin position="21"/>
        <end position="40"/>
    </location>
</feature>
<dbReference type="KEGG" id="nkf:Nkreftii_001357"/>
<protein>
    <recommendedName>
        <fullName evidence="11">Cell division protein FtsB homolog</fullName>
    </recommendedName>
</protein>
<evidence type="ECO:0000256" key="8">
    <source>
        <dbReference type="SAM" id="Phobius"/>
    </source>
</evidence>
<evidence type="ECO:0008006" key="11">
    <source>
        <dbReference type="Google" id="ProtNLM"/>
    </source>
</evidence>
<dbReference type="GO" id="GO:0030428">
    <property type="term" value="C:cell septum"/>
    <property type="evidence" value="ECO:0007669"/>
    <property type="project" value="TreeGrafter"/>
</dbReference>
<evidence type="ECO:0000256" key="7">
    <source>
        <dbReference type="SAM" id="Coils"/>
    </source>
</evidence>
<reference evidence="9 10" key="1">
    <citation type="journal article" date="2020" name="ISME J.">
        <title>Enrichment and physiological characterization of a novel comammox Nitrospira indicates ammonium inhibition of complete nitrification.</title>
        <authorList>
            <person name="Sakoula D."/>
            <person name="Koch H."/>
            <person name="Frank J."/>
            <person name="Jetten M.S.M."/>
            <person name="van Kessel M.A.H.J."/>
            <person name="Lucker S."/>
        </authorList>
    </citation>
    <scope>NUCLEOTIDE SEQUENCE [LARGE SCALE GENOMIC DNA]</scope>
    <source>
        <strain evidence="9">Comreactor17</strain>
    </source>
</reference>
<dbReference type="EMBL" id="CP047423">
    <property type="protein sequence ID" value="QPD03583.1"/>
    <property type="molecule type" value="Genomic_DNA"/>
</dbReference>
<keyword evidence="5 8" id="KW-0472">Membrane</keyword>
<organism evidence="9 10">
    <name type="scientific">Candidatus Nitrospira kreftii</name>
    <dbReference type="NCBI Taxonomy" id="2652173"/>
    <lineage>
        <taxon>Bacteria</taxon>
        <taxon>Pseudomonadati</taxon>
        <taxon>Nitrospirota</taxon>
        <taxon>Nitrospiria</taxon>
        <taxon>Nitrospirales</taxon>
        <taxon>Nitrospiraceae</taxon>
        <taxon>Nitrospira</taxon>
    </lineage>
</organism>
<proteinExistence type="predicted"/>
<evidence type="ECO:0000256" key="4">
    <source>
        <dbReference type="ARBA" id="ARBA00022989"/>
    </source>
</evidence>
<accession>A0A7S8FD19</accession>
<keyword evidence="3 8" id="KW-0812">Transmembrane</keyword>
<gene>
    <name evidence="9" type="ORF">Nkreftii_001357</name>
</gene>
<dbReference type="PANTHER" id="PTHR37485">
    <property type="entry name" value="CELL DIVISION PROTEIN FTSB"/>
    <property type="match status" value="1"/>
</dbReference>
<keyword evidence="4 8" id="KW-1133">Transmembrane helix</keyword>
<sequence>MVIKRNRGRQWLEWQRRALTIAQVVGAAGCVWLFVALFSGDMSLIRYLSMREQATSLEQELLTLRRENVELQHDINRLQHDPAKIEQLAREQLGYVRKGETVYQLVPGSEKKREPLSKP</sequence>
<dbReference type="PANTHER" id="PTHR37485:SF1">
    <property type="entry name" value="CELL DIVISION PROTEIN FTSB"/>
    <property type="match status" value="1"/>
</dbReference>
<evidence type="ECO:0000313" key="9">
    <source>
        <dbReference type="EMBL" id="QPD03583.1"/>
    </source>
</evidence>
<dbReference type="PROSITE" id="PS51257">
    <property type="entry name" value="PROKAR_LIPOPROTEIN"/>
    <property type="match status" value="1"/>
</dbReference>
<dbReference type="InterPro" id="IPR007060">
    <property type="entry name" value="FtsL/DivIC"/>
</dbReference>
<dbReference type="InterPro" id="IPR023081">
    <property type="entry name" value="Cell_div_FtsB"/>
</dbReference>
<feature type="coiled-coil region" evidence="7">
    <location>
        <begin position="47"/>
        <end position="81"/>
    </location>
</feature>
<keyword evidence="2" id="KW-0132">Cell division</keyword>
<dbReference type="Pfam" id="PF04977">
    <property type="entry name" value="DivIC"/>
    <property type="match status" value="1"/>
</dbReference>
<keyword evidence="1" id="KW-1003">Cell membrane</keyword>
<dbReference type="Proteomes" id="UP000593737">
    <property type="component" value="Chromosome"/>
</dbReference>
<evidence type="ECO:0000313" key="10">
    <source>
        <dbReference type="Proteomes" id="UP000593737"/>
    </source>
</evidence>